<evidence type="ECO:0000313" key="2">
    <source>
        <dbReference type="Proteomes" id="UP000094313"/>
    </source>
</evidence>
<evidence type="ECO:0000313" key="1">
    <source>
        <dbReference type="EMBL" id="AOM78447.1"/>
    </source>
</evidence>
<dbReference type="RefSeq" id="WP_069380112.1">
    <property type="nucleotide sequence ID" value="NZ_CP017141.1"/>
</dbReference>
<dbReference type="EMBL" id="CP017141">
    <property type="protein sequence ID" value="AOM78447.1"/>
    <property type="molecule type" value="Genomic_DNA"/>
</dbReference>
<dbReference type="Proteomes" id="UP000094313">
    <property type="component" value="Chromosome"/>
</dbReference>
<organism evidence="1 2">
    <name type="scientific">Pedobacter steynii</name>
    <dbReference type="NCBI Taxonomy" id="430522"/>
    <lineage>
        <taxon>Bacteria</taxon>
        <taxon>Pseudomonadati</taxon>
        <taxon>Bacteroidota</taxon>
        <taxon>Sphingobacteriia</taxon>
        <taxon>Sphingobacteriales</taxon>
        <taxon>Sphingobacteriaceae</taxon>
        <taxon>Pedobacter</taxon>
    </lineage>
</organism>
<gene>
    <name evidence="1" type="ORF">BFS30_15440</name>
</gene>
<dbReference type="OrthoDB" id="770298at2"/>
<keyword evidence="2" id="KW-1185">Reference proteome</keyword>
<name>A0A1D7QIF4_9SPHI</name>
<dbReference type="AlphaFoldDB" id="A0A1D7QIF4"/>
<dbReference type="KEGG" id="psty:BFS30_15440"/>
<protein>
    <submittedName>
        <fullName evidence="1">Uncharacterized protein</fullName>
    </submittedName>
</protein>
<accession>A0A1D7QIF4</accession>
<reference evidence="1 2" key="1">
    <citation type="submission" date="2016-08" db="EMBL/GenBank/DDBJ databases">
        <authorList>
            <person name="Seilhamer J.J."/>
        </authorList>
    </citation>
    <scope>NUCLEOTIDE SEQUENCE [LARGE SCALE GENOMIC DNA]</scope>
    <source>
        <strain evidence="1 2">DX4</strain>
    </source>
</reference>
<proteinExistence type="predicted"/>
<sequence>MKTLSIDYRDTVDLLQYKIITYIRLNYALNANITYKTRFVDVTEQAINFNFYEFREAYQVKFIEPDFEGYSIRFIEFLKPVLYAFIKEVNYGGYTFRVTMRFGAEKYVKIFSILNKNEEDNGTGPVLFQNLK</sequence>